<feature type="region of interest" description="Disordered" evidence="1">
    <location>
        <begin position="55"/>
        <end position="131"/>
    </location>
</feature>
<name>A0AAD8RVL4_LOLMU</name>
<organism evidence="2 3">
    <name type="scientific">Lolium multiflorum</name>
    <name type="common">Italian ryegrass</name>
    <name type="synonym">Lolium perenne subsp. multiflorum</name>
    <dbReference type="NCBI Taxonomy" id="4521"/>
    <lineage>
        <taxon>Eukaryota</taxon>
        <taxon>Viridiplantae</taxon>
        <taxon>Streptophyta</taxon>
        <taxon>Embryophyta</taxon>
        <taxon>Tracheophyta</taxon>
        <taxon>Spermatophyta</taxon>
        <taxon>Magnoliopsida</taxon>
        <taxon>Liliopsida</taxon>
        <taxon>Poales</taxon>
        <taxon>Poaceae</taxon>
        <taxon>BOP clade</taxon>
        <taxon>Pooideae</taxon>
        <taxon>Poodae</taxon>
        <taxon>Poeae</taxon>
        <taxon>Poeae Chloroplast Group 2 (Poeae type)</taxon>
        <taxon>Loliodinae</taxon>
        <taxon>Loliinae</taxon>
        <taxon>Lolium</taxon>
    </lineage>
</organism>
<dbReference type="PANTHER" id="PTHR36761">
    <property type="entry name" value="ORF03 PROTEIN"/>
    <property type="match status" value="1"/>
</dbReference>
<evidence type="ECO:0000313" key="3">
    <source>
        <dbReference type="Proteomes" id="UP001231189"/>
    </source>
</evidence>
<comment type="caution">
    <text evidence="2">The sequence shown here is derived from an EMBL/GenBank/DDBJ whole genome shotgun (WGS) entry which is preliminary data.</text>
</comment>
<accession>A0AAD8RVL4</accession>
<gene>
    <name evidence="2" type="ORF">QYE76_006893</name>
</gene>
<dbReference type="SUPFAM" id="SSF48452">
    <property type="entry name" value="TPR-like"/>
    <property type="match status" value="1"/>
</dbReference>
<dbReference type="EMBL" id="JAUUTY010000005">
    <property type="protein sequence ID" value="KAK1632578.1"/>
    <property type="molecule type" value="Genomic_DNA"/>
</dbReference>
<proteinExistence type="predicted"/>
<feature type="compositionally biased region" description="Basic and acidic residues" evidence="1">
    <location>
        <begin position="67"/>
        <end position="102"/>
    </location>
</feature>
<dbReference type="Gene3D" id="1.25.40.10">
    <property type="entry name" value="Tetratricopeptide repeat domain"/>
    <property type="match status" value="1"/>
</dbReference>
<dbReference type="GO" id="GO:0009535">
    <property type="term" value="C:chloroplast thylakoid membrane"/>
    <property type="evidence" value="ECO:0007669"/>
    <property type="project" value="TreeGrafter"/>
</dbReference>
<protein>
    <submittedName>
        <fullName evidence="2">Uncharacterized protein</fullName>
    </submittedName>
</protein>
<feature type="compositionally biased region" description="Basic and acidic residues" evidence="1">
    <location>
        <begin position="113"/>
        <end position="131"/>
    </location>
</feature>
<evidence type="ECO:0000256" key="1">
    <source>
        <dbReference type="SAM" id="MobiDB-lite"/>
    </source>
</evidence>
<dbReference type="Proteomes" id="UP001231189">
    <property type="component" value="Unassembled WGS sequence"/>
</dbReference>
<keyword evidence="3" id="KW-1185">Reference proteome</keyword>
<evidence type="ECO:0000313" key="2">
    <source>
        <dbReference type="EMBL" id="KAK1632578.1"/>
    </source>
</evidence>
<sequence>MAAGLLLGDATAAPRAHLAVCRPRLHLCSWAPRPLRPRHGCRRLSRGYAPAARFAASASGGGGGGEYKSEEEERRERDAEMRRRLKEAEEMDELERTAEELQSRASAVDESEEEKRERVRRELEKVAKEQAERRATAKQMFDMGQRAYGKGMYGRSIEFLEAALTIIRPSSLLGGEIQIWLAMAYDANRRHKDCIALYKQLERTHPVISIRRQAADFRYIAEAPKLKISNDEVVTIPQIGSSWDWYAGTWSDKIEEQEEKNRKILAASSQPESSANILANLFLLRPPTEWKKSDWAIVTLWIVLIATAFYLQI</sequence>
<dbReference type="FunFam" id="1.25.40.10:FF:000433">
    <property type="entry name" value="mRNA, clone: RTFL01-04-G16"/>
    <property type="match status" value="1"/>
</dbReference>
<dbReference type="InterPro" id="IPR011990">
    <property type="entry name" value="TPR-like_helical_dom_sf"/>
</dbReference>
<dbReference type="PANTHER" id="PTHR36761:SF2">
    <property type="entry name" value="ORF03 PROTEIN"/>
    <property type="match status" value="1"/>
</dbReference>
<dbReference type="AlphaFoldDB" id="A0AAD8RVL4"/>
<reference evidence="2" key="1">
    <citation type="submission" date="2023-07" db="EMBL/GenBank/DDBJ databases">
        <title>A chromosome-level genome assembly of Lolium multiflorum.</title>
        <authorList>
            <person name="Chen Y."/>
            <person name="Copetti D."/>
            <person name="Kolliker R."/>
            <person name="Studer B."/>
        </authorList>
    </citation>
    <scope>NUCLEOTIDE SEQUENCE</scope>
    <source>
        <strain evidence="2">02402/16</strain>
        <tissue evidence="2">Leaf</tissue>
    </source>
</reference>